<dbReference type="AlphaFoldDB" id="A0A963YP71"/>
<dbReference type="EMBL" id="JAESVB010000001">
    <property type="protein sequence ID" value="MCB8874088.1"/>
    <property type="molecule type" value="Genomic_DNA"/>
</dbReference>
<keyword evidence="4" id="KW-1185">Reference proteome</keyword>
<protein>
    <submittedName>
        <fullName evidence="3">Glycine zipper family protein</fullName>
    </submittedName>
</protein>
<evidence type="ECO:0000313" key="4">
    <source>
        <dbReference type="Proteomes" id="UP000708298"/>
    </source>
</evidence>
<sequence length="153" mass="15009">MKRLNLMRFAVPVTAVALLAGCAAPTPTGPTITSVPPAGKNLTLFQNEDYSCRNYAQQAVAYPAATQKTQQNGVVTAAVGTGIGAAAGALLGAAAGNAGMGAAIGAGAGLLGGSAVGAGQTQRAGQGLQQIYNNAYAQCMTSKGNGIVTGYGY</sequence>
<feature type="signal peptide" evidence="1">
    <location>
        <begin position="1"/>
        <end position="23"/>
    </location>
</feature>
<dbReference type="InterPro" id="IPR025693">
    <property type="entry name" value="Gly-zipper_OmpA-like_dom"/>
</dbReference>
<proteinExistence type="predicted"/>
<dbReference type="Pfam" id="PF13436">
    <property type="entry name" value="Gly-zipper_OmpA"/>
    <property type="match status" value="1"/>
</dbReference>
<reference evidence="3" key="2">
    <citation type="submission" date="2021-01" db="EMBL/GenBank/DDBJ databases">
        <authorList>
            <person name="Mieszkin S."/>
            <person name="Pouder E."/>
            <person name="Alain K."/>
        </authorList>
    </citation>
    <scope>NUCLEOTIDE SEQUENCE</scope>
    <source>
        <strain evidence="3">HW T2.11</strain>
    </source>
</reference>
<dbReference type="PROSITE" id="PS51257">
    <property type="entry name" value="PROKAR_LIPOPROTEIN"/>
    <property type="match status" value="1"/>
</dbReference>
<accession>A0A963YP71</accession>
<evidence type="ECO:0000259" key="2">
    <source>
        <dbReference type="Pfam" id="PF13436"/>
    </source>
</evidence>
<dbReference type="RefSeq" id="WP_227319743.1">
    <property type="nucleotide sequence ID" value="NZ_JAESVB010000001.1"/>
</dbReference>
<feature type="chain" id="PRO_5036732335" evidence="1">
    <location>
        <begin position="24"/>
        <end position="153"/>
    </location>
</feature>
<comment type="caution">
    <text evidence="3">The sequence shown here is derived from an EMBL/GenBank/DDBJ whole genome shotgun (WGS) entry which is preliminary data.</text>
</comment>
<feature type="domain" description="Glycine-zipper-containing OmpA-like membrane" evidence="2">
    <location>
        <begin position="76"/>
        <end position="117"/>
    </location>
</feature>
<dbReference type="Proteomes" id="UP000708298">
    <property type="component" value="Unassembled WGS sequence"/>
</dbReference>
<evidence type="ECO:0000313" key="3">
    <source>
        <dbReference type="EMBL" id="MCB8874088.1"/>
    </source>
</evidence>
<evidence type="ECO:0000256" key="1">
    <source>
        <dbReference type="SAM" id="SignalP"/>
    </source>
</evidence>
<reference evidence="3" key="1">
    <citation type="journal article" date="2021" name="Microorganisms">
        <title>Acidisoma silvae sp. nov. and Acidisomacellulosilytica sp. nov., Two Acidophilic Bacteria Isolated from Decaying Wood, Hydrolyzing Cellulose and Producing Poly-3-hydroxybutyrate.</title>
        <authorList>
            <person name="Mieszkin S."/>
            <person name="Pouder E."/>
            <person name="Uroz S."/>
            <person name="Simon-Colin C."/>
            <person name="Alain K."/>
        </authorList>
    </citation>
    <scope>NUCLEOTIDE SEQUENCE</scope>
    <source>
        <strain evidence="3">HW T2.11</strain>
    </source>
</reference>
<organism evidence="3 4">
    <name type="scientific">Acidisoma silvae</name>
    <dbReference type="NCBI Taxonomy" id="2802396"/>
    <lineage>
        <taxon>Bacteria</taxon>
        <taxon>Pseudomonadati</taxon>
        <taxon>Pseudomonadota</taxon>
        <taxon>Alphaproteobacteria</taxon>
        <taxon>Acetobacterales</taxon>
        <taxon>Acidocellaceae</taxon>
        <taxon>Acidisoma</taxon>
    </lineage>
</organism>
<keyword evidence="1" id="KW-0732">Signal</keyword>
<name>A0A963YP71_9PROT</name>
<gene>
    <name evidence="3" type="ORF">ASILVAE211_02755</name>
</gene>